<accession>A0A369XNH6</accession>
<reference evidence="3 4" key="1">
    <citation type="submission" date="2018-05" db="EMBL/GenBank/DDBJ databases">
        <title>Integrated omic analyses show evidence that a Ca. Accumulibacter phosphatis strain performs denitrification under micro-aerobic conditions.</title>
        <authorList>
            <person name="Camejo P.Y."/>
            <person name="Katherine M.D."/>
            <person name="Daniel N.R."/>
        </authorList>
    </citation>
    <scope>NUCLEOTIDE SEQUENCE [LARGE SCALE GENOMIC DNA]</scope>
    <source>
        <strain evidence="3">UW-LDO-IC</strain>
    </source>
</reference>
<protein>
    <submittedName>
        <fullName evidence="3">XRE family transcriptional regulator</fullName>
    </submittedName>
</protein>
<dbReference type="PROSITE" id="PS50943">
    <property type="entry name" value="HTH_CROC1"/>
    <property type="match status" value="1"/>
</dbReference>
<dbReference type="Gene3D" id="1.10.260.40">
    <property type="entry name" value="lambda repressor-like DNA-binding domains"/>
    <property type="match status" value="1"/>
</dbReference>
<dbReference type="SMART" id="SM00530">
    <property type="entry name" value="HTH_XRE"/>
    <property type="match status" value="1"/>
</dbReference>
<evidence type="ECO:0000313" key="4">
    <source>
        <dbReference type="Proteomes" id="UP000253831"/>
    </source>
</evidence>
<evidence type="ECO:0000256" key="1">
    <source>
        <dbReference type="SAM" id="MobiDB-lite"/>
    </source>
</evidence>
<name>A0A369XNH6_9PROT</name>
<feature type="region of interest" description="Disordered" evidence="1">
    <location>
        <begin position="1"/>
        <end position="41"/>
    </location>
</feature>
<proteinExistence type="predicted"/>
<dbReference type="InterPro" id="IPR010982">
    <property type="entry name" value="Lambda_DNA-bd_dom_sf"/>
</dbReference>
<gene>
    <name evidence="3" type="ORF">DVS81_19385</name>
</gene>
<dbReference type="EMBL" id="QPGA01000069">
    <property type="protein sequence ID" value="RDE48938.1"/>
    <property type="molecule type" value="Genomic_DNA"/>
</dbReference>
<dbReference type="Pfam" id="PF01381">
    <property type="entry name" value="HTH_3"/>
    <property type="match status" value="1"/>
</dbReference>
<dbReference type="CDD" id="cd00093">
    <property type="entry name" value="HTH_XRE"/>
    <property type="match status" value="1"/>
</dbReference>
<dbReference type="InterPro" id="IPR001387">
    <property type="entry name" value="Cro/C1-type_HTH"/>
</dbReference>
<feature type="domain" description="HTH cro/C1-type" evidence="2">
    <location>
        <begin position="69"/>
        <end position="109"/>
    </location>
</feature>
<evidence type="ECO:0000313" key="3">
    <source>
        <dbReference type="EMBL" id="RDE48938.1"/>
    </source>
</evidence>
<evidence type="ECO:0000259" key="2">
    <source>
        <dbReference type="PROSITE" id="PS50943"/>
    </source>
</evidence>
<organism evidence="3 4">
    <name type="scientific">Candidatus Accumulibacter meliphilus</name>
    <dbReference type="NCBI Taxonomy" id="2211374"/>
    <lineage>
        <taxon>Bacteria</taxon>
        <taxon>Pseudomonadati</taxon>
        <taxon>Pseudomonadota</taxon>
        <taxon>Betaproteobacteria</taxon>
        <taxon>Candidatus Accumulibacter</taxon>
    </lineage>
</organism>
<comment type="caution">
    <text evidence="3">The sequence shown here is derived from an EMBL/GenBank/DDBJ whole genome shotgun (WGS) entry which is preliminary data.</text>
</comment>
<dbReference type="AlphaFoldDB" id="A0A369XNH6"/>
<dbReference type="Proteomes" id="UP000253831">
    <property type="component" value="Unassembled WGS sequence"/>
</dbReference>
<dbReference type="SUPFAM" id="SSF47413">
    <property type="entry name" value="lambda repressor-like DNA-binding domains"/>
    <property type="match status" value="1"/>
</dbReference>
<dbReference type="GO" id="GO:0003677">
    <property type="term" value="F:DNA binding"/>
    <property type="evidence" value="ECO:0007669"/>
    <property type="project" value="InterPro"/>
</dbReference>
<sequence>MNAALVSNRESTADTERTTMSKFESTGESPPDAMASDQAHASPSLPEIELGALAARLKLLIGDHSVAFFARKCGMAESVLRTYLNDRRMPSLNKAWAIAAAGGVTLDWLATGRGRRVTAPVGAAYATNEHRSPMPARFRPDEVQRAMDRDPFGRDPWHEGGCREIAPAGLGRVPSRTPQRMLTVRAFHAGA</sequence>